<accession>A0A5J4UR36</accession>
<organism evidence="2 3">
    <name type="scientific">Streblomastix strix</name>
    <dbReference type="NCBI Taxonomy" id="222440"/>
    <lineage>
        <taxon>Eukaryota</taxon>
        <taxon>Metamonada</taxon>
        <taxon>Preaxostyla</taxon>
        <taxon>Oxymonadida</taxon>
        <taxon>Streblomastigidae</taxon>
        <taxon>Streblomastix</taxon>
    </lineage>
</organism>
<sequence length="324" mass="34853">MLTYKDSHRENSANSDFAFSAESGIVWMYDSSWHNSGDVVPDQITPASDATPLADSGTGVAGTSNEYCRGDHKHPLNISVSLPAKDTSVGTIGSASTQARSDHQHPIQTADSLPNSDSVDGYYGTVDFYARNDHSHPINVQTNASIVPLVDGVGNNGTSAYYSRHNHIHPQQLTYDGNITATKFIKIGGTNQQIMLADGTNKLIIDFNSSVVSKDQNINADNSIYCDIINDSMQINPIATSYDDNLRKSRSSTDTGNSSIQLGYSRTSNTGLIEGQWSIVTTPNTAISNPQGLIIAMASQADDNTRELQISADGNTQTFNGRVL</sequence>
<reference evidence="2 3" key="1">
    <citation type="submission" date="2019-03" db="EMBL/GenBank/DDBJ databases">
        <title>Single cell metagenomics reveals metabolic interactions within the superorganism composed of flagellate Streblomastix strix and complex community of Bacteroidetes bacteria on its surface.</title>
        <authorList>
            <person name="Treitli S.C."/>
            <person name="Kolisko M."/>
            <person name="Husnik F."/>
            <person name="Keeling P."/>
            <person name="Hampl V."/>
        </authorList>
    </citation>
    <scope>NUCLEOTIDE SEQUENCE [LARGE SCALE GENOMIC DNA]</scope>
    <source>
        <strain evidence="2">ST1C</strain>
    </source>
</reference>
<evidence type="ECO:0000313" key="3">
    <source>
        <dbReference type="Proteomes" id="UP000324800"/>
    </source>
</evidence>
<name>A0A5J4UR36_9EUKA</name>
<feature type="compositionally biased region" description="Polar residues" evidence="1">
    <location>
        <begin position="89"/>
        <end position="99"/>
    </location>
</feature>
<feature type="region of interest" description="Disordered" evidence="1">
    <location>
        <begin position="89"/>
        <end position="116"/>
    </location>
</feature>
<dbReference type="EMBL" id="SNRW01012991">
    <property type="protein sequence ID" value="KAA6373146.1"/>
    <property type="molecule type" value="Genomic_DNA"/>
</dbReference>
<evidence type="ECO:0000256" key="1">
    <source>
        <dbReference type="SAM" id="MobiDB-lite"/>
    </source>
</evidence>
<comment type="caution">
    <text evidence="2">The sequence shown here is derived from an EMBL/GenBank/DDBJ whole genome shotgun (WGS) entry which is preliminary data.</text>
</comment>
<evidence type="ECO:0000313" key="2">
    <source>
        <dbReference type="EMBL" id="KAA6373146.1"/>
    </source>
</evidence>
<dbReference type="AlphaFoldDB" id="A0A5J4UR36"/>
<feature type="compositionally biased region" description="Polar residues" evidence="1">
    <location>
        <begin position="106"/>
        <end position="116"/>
    </location>
</feature>
<gene>
    <name evidence="2" type="ORF">EZS28_031327</name>
</gene>
<proteinExistence type="predicted"/>
<feature type="region of interest" description="Disordered" evidence="1">
    <location>
        <begin position="40"/>
        <end position="64"/>
    </location>
</feature>
<dbReference type="Proteomes" id="UP000324800">
    <property type="component" value="Unassembled WGS sequence"/>
</dbReference>
<protein>
    <submittedName>
        <fullName evidence="2">Uncharacterized protein</fullName>
    </submittedName>
</protein>